<keyword evidence="5" id="KW-1185">Reference proteome</keyword>
<comment type="cofactor">
    <cofactor evidence="1">
        <name>pyridoxal 5'-phosphate</name>
        <dbReference type="ChEBI" id="CHEBI:597326"/>
    </cofactor>
</comment>
<dbReference type="FunFam" id="3.20.10.10:FF:000002">
    <property type="entry name" value="D-alanine aminotransferase"/>
    <property type="match status" value="1"/>
</dbReference>
<keyword evidence="3" id="KW-0663">Pyridoxal phosphate</keyword>
<evidence type="ECO:0000313" key="4">
    <source>
        <dbReference type="EMBL" id="QCY70712.1"/>
    </source>
</evidence>
<dbReference type="OrthoDB" id="9804984at2"/>
<dbReference type="Proteomes" id="UP000309016">
    <property type="component" value="Chromosome"/>
</dbReference>
<name>A0A5B7X7G3_9FLAO</name>
<dbReference type="AlphaFoldDB" id="A0A5B7X7G3"/>
<dbReference type="InterPro" id="IPR036038">
    <property type="entry name" value="Aminotransferase-like"/>
</dbReference>
<evidence type="ECO:0000256" key="2">
    <source>
        <dbReference type="ARBA" id="ARBA00009320"/>
    </source>
</evidence>
<dbReference type="PANTHER" id="PTHR42743:SF10">
    <property type="entry name" value="D-ALANINE AMINOTRANSFERASE"/>
    <property type="match status" value="1"/>
</dbReference>
<dbReference type="Gene3D" id="3.20.10.10">
    <property type="entry name" value="D-amino Acid Aminotransferase, subunit A, domain 2"/>
    <property type="match status" value="1"/>
</dbReference>
<proteinExistence type="inferred from homology"/>
<dbReference type="InterPro" id="IPR043131">
    <property type="entry name" value="BCAT-like_N"/>
</dbReference>
<sequence>MKPVKEYPAEVYLNGSWIKPQQATISVFDRGFMLGDGIYEVTPYYSGKAFKLKEHLDRLQYCLEEVQINFDAYPIAEIMAEAIERAGLAESDAAVYVQITRGVAPRTHYYPEKISPTVLLYAYPVKLEGFENKEWKVLSSKDKRWHRCDIKSTALLANVMANEEAIARGYDENILVRKGYFTEGSHSTIFFVKHGTVFTHPEGPHILSGVTRQVVLDLCRDLKIKVREDKVHLDELVEVDEIFLTGTTTQIVKVASVHSLEKEIFTPRKDTVTRQLQEEFLKLTRGK</sequence>
<dbReference type="GO" id="GO:0008483">
    <property type="term" value="F:transaminase activity"/>
    <property type="evidence" value="ECO:0007669"/>
    <property type="project" value="UniProtKB-KW"/>
</dbReference>
<dbReference type="SUPFAM" id="SSF56752">
    <property type="entry name" value="D-aminoacid aminotransferase-like PLP-dependent enzymes"/>
    <property type="match status" value="1"/>
</dbReference>
<dbReference type="EMBL" id="CP040812">
    <property type="protein sequence ID" value="QCY70712.1"/>
    <property type="molecule type" value="Genomic_DNA"/>
</dbReference>
<dbReference type="InterPro" id="IPR043132">
    <property type="entry name" value="BCAT-like_C"/>
</dbReference>
<accession>A0A5B7X7G3</accession>
<evidence type="ECO:0000256" key="1">
    <source>
        <dbReference type="ARBA" id="ARBA00001933"/>
    </source>
</evidence>
<dbReference type="Gene3D" id="3.30.470.10">
    <property type="match status" value="1"/>
</dbReference>
<dbReference type="InterPro" id="IPR050571">
    <property type="entry name" value="Class-IV_PLP-Dep_Aminotrnsfr"/>
</dbReference>
<keyword evidence="4" id="KW-0032">Aminotransferase</keyword>
<keyword evidence="4" id="KW-0808">Transferase</keyword>
<evidence type="ECO:0000256" key="3">
    <source>
        <dbReference type="ARBA" id="ARBA00022898"/>
    </source>
</evidence>
<dbReference type="InterPro" id="IPR001544">
    <property type="entry name" value="Aminotrans_IV"/>
</dbReference>
<gene>
    <name evidence="4" type="ORF">FHG64_15665</name>
</gene>
<comment type="similarity">
    <text evidence="2">Belongs to the class-IV pyridoxal-phosphate-dependent aminotransferase family.</text>
</comment>
<dbReference type="GO" id="GO:0046394">
    <property type="term" value="P:carboxylic acid biosynthetic process"/>
    <property type="evidence" value="ECO:0007669"/>
    <property type="project" value="UniProtKB-ARBA"/>
</dbReference>
<dbReference type="PANTHER" id="PTHR42743">
    <property type="entry name" value="AMINO-ACID AMINOTRANSFERASE"/>
    <property type="match status" value="1"/>
</dbReference>
<dbReference type="RefSeq" id="WP_139067281.1">
    <property type="nucleotide sequence ID" value="NZ_CP040812.1"/>
</dbReference>
<reference evidence="4 5" key="1">
    <citation type="submission" date="2019-06" db="EMBL/GenBank/DDBJ databases">
        <title>Complete genome sequence of Antarcticibacterium flavum KCTC 52984T from an Antarctic marine sediment.</title>
        <authorList>
            <person name="Lee Y.M."/>
            <person name="Shin S.C."/>
        </authorList>
    </citation>
    <scope>NUCLEOTIDE SEQUENCE [LARGE SCALE GENOMIC DNA]</scope>
    <source>
        <strain evidence="4 5">KCTC 52984</strain>
    </source>
</reference>
<protein>
    <submittedName>
        <fullName evidence="4">Aminotransferase IV</fullName>
    </submittedName>
</protein>
<dbReference type="GO" id="GO:0005829">
    <property type="term" value="C:cytosol"/>
    <property type="evidence" value="ECO:0007669"/>
    <property type="project" value="TreeGrafter"/>
</dbReference>
<dbReference type="GO" id="GO:0008652">
    <property type="term" value="P:amino acid biosynthetic process"/>
    <property type="evidence" value="ECO:0007669"/>
    <property type="project" value="UniProtKB-ARBA"/>
</dbReference>
<dbReference type="Pfam" id="PF01063">
    <property type="entry name" value="Aminotran_4"/>
    <property type="match status" value="1"/>
</dbReference>
<evidence type="ECO:0000313" key="5">
    <source>
        <dbReference type="Proteomes" id="UP000309016"/>
    </source>
</evidence>
<organism evidence="4 5">
    <name type="scientific">Antarcticibacterium flavum</name>
    <dbReference type="NCBI Taxonomy" id="2058175"/>
    <lineage>
        <taxon>Bacteria</taxon>
        <taxon>Pseudomonadati</taxon>
        <taxon>Bacteroidota</taxon>
        <taxon>Flavobacteriia</taxon>
        <taxon>Flavobacteriales</taxon>
        <taxon>Flavobacteriaceae</taxon>
        <taxon>Antarcticibacterium</taxon>
    </lineage>
</organism>
<dbReference type="KEGG" id="afla:FHG64_15665"/>